<evidence type="ECO:0000256" key="1">
    <source>
        <dbReference type="ARBA" id="ARBA00022603"/>
    </source>
</evidence>
<dbReference type="Proteomes" id="UP000075243">
    <property type="component" value="Unassembled WGS sequence"/>
</dbReference>
<dbReference type="Gene3D" id="1.10.10.10">
    <property type="entry name" value="Winged helix-like DNA-binding domain superfamily/Winged helix DNA-binding domain"/>
    <property type="match status" value="1"/>
</dbReference>
<dbReference type="PIRSF" id="PIRSF005739">
    <property type="entry name" value="O-mtase"/>
    <property type="match status" value="1"/>
</dbReference>
<dbReference type="FunFam" id="1.10.10.10:FF:000357">
    <property type="entry name" value="Caffeic acid 3-O-methyltransferase"/>
    <property type="match status" value="1"/>
</dbReference>
<dbReference type="InterPro" id="IPR012967">
    <property type="entry name" value="COMT_dimerisation"/>
</dbReference>
<feature type="domain" description="O-methyltransferase dimerisation" evidence="6">
    <location>
        <begin position="19"/>
        <end position="102"/>
    </location>
</feature>
<dbReference type="InterPro" id="IPR001077">
    <property type="entry name" value="COMT_C"/>
</dbReference>
<dbReference type="Gene3D" id="3.40.50.150">
    <property type="entry name" value="Vaccinia Virus protein VP39"/>
    <property type="match status" value="1"/>
</dbReference>
<dbReference type="GO" id="GO:0008171">
    <property type="term" value="F:O-methyltransferase activity"/>
    <property type="evidence" value="ECO:0007669"/>
    <property type="project" value="InterPro"/>
</dbReference>
<keyword evidence="2 7" id="KW-0808">Transferase</keyword>
<dbReference type="InterPro" id="IPR016461">
    <property type="entry name" value="COMT-like"/>
</dbReference>
<protein>
    <submittedName>
        <fullName evidence="7">Isoliquiritigenin 2'-O-methyltransferase</fullName>
        <ecNumber evidence="7">2.1.1.76</ecNumber>
    </submittedName>
</protein>
<dbReference type="AlphaFoldDB" id="A0A151RL23"/>
<evidence type="ECO:0000259" key="5">
    <source>
        <dbReference type="Pfam" id="PF00891"/>
    </source>
</evidence>
<dbReference type="GO" id="GO:0032259">
    <property type="term" value="P:methylation"/>
    <property type="evidence" value="ECO:0007669"/>
    <property type="project" value="UniProtKB-KW"/>
</dbReference>
<dbReference type="PROSITE" id="PS51683">
    <property type="entry name" value="SAM_OMT_II"/>
    <property type="match status" value="1"/>
</dbReference>
<evidence type="ECO:0000259" key="6">
    <source>
        <dbReference type="Pfam" id="PF08100"/>
    </source>
</evidence>
<evidence type="ECO:0000256" key="4">
    <source>
        <dbReference type="PIRSR" id="PIRSR005739-1"/>
    </source>
</evidence>
<name>A0A151RL23_CAJCA</name>
<proteinExistence type="predicted"/>
<evidence type="ECO:0000256" key="2">
    <source>
        <dbReference type="ARBA" id="ARBA00022679"/>
    </source>
</evidence>
<dbReference type="EC" id="2.1.1.76" evidence="7"/>
<dbReference type="InterPro" id="IPR036388">
    <property type="entry name" value="WH-like_DNA-bd_sf"/>
</dbReference>
<keyword evidence="1 7" id="KW-0489">Methyltransferase</keyword>
<dbReference type="Gramene" id="C.cajan_37877.t">
    <property type="protein sequence ID" value="C.cajan_37877.t"/>
    <property type="gene ID" value="C.cajan_37877"/>
</dbReference>
<keyword evidence="8" id="KW-1185">Reference proteome</keyword>
<dbReference type="InterPro" id="IPR029063">
    <property type="entry name" value="SAM-dependent_MTases_sf"/>
</dbReference>
<gene>
    <name evidence="7" type="ORF">KK1_035289</name>
</gene>
<keyword evidence="3" id="KW-0949">S-adenosyl-L-methionine</keyword>
<reference evidence="7" key="1">
    <citation type="journal article" date="2012" name="Nat. Biotechnol.">
        <title>Draft genome sequence of pigeonpea (Cajanus cajan), an orphan legume crop of resource-poor farmers.</title>
        <authorList>
            <person name="Varshney R.K."/>
            <person name="Chen W."/>
            <person name="Li Y."/>
            <person name="Bharti A.K."/>
            <person name="Saxena R.K."/>
            <person name="Schlueter J.A."/>
            <person name="Donoghue M.T."/>
            <person name="Azam S."/>
            <person name="Fan G."/>
            <person name="Whaley A.M."/>
            <person name="Farmer A.D."/>
            <person name="Sheridan J."/>
            <person name="Iwata A."/>
            <person name="Tuteja R."/>
            <person name="Penmetsa R.V."/>
            <person name="Wu W."/>
            <person name="Upadhyaya H.D."/>
            <person name="Yang S.P."/>
            <person name="Shah T."/>
            <person name="Saxena K.B."/>
            <person name="Michael T."/>
            <person name="McCombie W.R."/>
            <person name="Yang B."/>
            <person name="Zhang G."/>
            <person name="Yang H."/>
            <person name="Wang J."/>
            <person name="Spillane C."/>
            <person name="Cook D.R."/>
            <person name="May G.D."/>
            <person name="Xu X."/>
            <person name="Jackson S.A."/>
        </authorList>
    </citation>
    <scope>NUCLEOTIDE SEQUENCE [LARGE SCALE GENOMIC DNA]</scope>
</reference>
<dbReference type="InterPro" id="IPR036390">
    <property type="entry name" value="WH_DNA-bd_sf"/>
</dbReference>
<dbReference type="EMBL" id="KQ483675">
    <property type="protein sequence ID" value="KYP43261.1"/>
    <property type="molecule type" value="Genomic_DNA"/>
</dbReference>
<dbReference type="OMA" id="MMLLIND"/>
<evidence type="ECO:0000313" key="8">
    <source>
        <dbReference type="Proteomes" id="UP000075243"/>
    </source>
</evidence>
<evidence type="ECO:0000256" key="3">
    <source>
        <dbReference type="ARBA" id="ARBA00022691"/>
    </source>
</evidence>
<dbReference type="STRING" id="3821.A0A151RL23"/>
<feature type="active site" description="Proton acceptor" evidence="4">
    <location>
        <position position="261"/>
    </location>
</feature>
<sequence>MGSNYGEKDNAWVCAMNNLLGSVYSGVLKAAVELNLFDIIAKASVVGVSASDIATQLPTQHPELAGRLDRMLCLLASNSLLICSTRTNKHGNIERFYKLSPAGCKGNCKIQQISSSLICLFREHSLYKIFQNNFKEVLLDFDKGLFEKVHGVPIYGYIQSDPTLSNVFNKAMSNLSLITMNKILETYEGFEEMSLLVDVGGGIGQNLNMIISKYPSINGINFDLPHAIRKAPIYPGIKHVEGDMFKSVPKGDAILLKVVLHNWSDEECIKILSNCYEALPQNGKVIVVEYIVPEEIHSTDVDKIVTGFDNMMLLINDGSERTEKQFENLCKHSGFSHFHVATHVLSTLSVIEFRK</sequence>
<dbReference type="SUPFAM" id="SSF46785">
    <property type="entry name" value="Winged helix' DNA-binding domain"/>
    <property type="match status" value="1"/>
</dbReference>
<organism evidence="7 8">
    <name type="scientific">Cajanus cajan</name>
    <name type="common">Pigeon pea</name>
    <name type="synonym">Cajanus indicus</name>
    <dbReference type="NCBI Taxonomy" id="3821"/>
    <lineage>
        <taxon>Eukaryota</taxon>
        <taxon>Viridiplantae</taxon>
        <taxon>Streptophyta</taxon>
        <taxon>Embryophyta</taxon>
        <taxon>Tracheophyta</taxon>
        <taxon>Spermatophyta</taxon>
        <taxon>Magnoliopsida</taxon>
        <taxon>eudicotyledons</taxon>
        <taxon>Gunneridae</taxon>
        <taxon>Pentapetalae</taxon>
        <taxon>rosids</taxon>
        <taxon>fabids</taxon>
        <taxon>Fabales</taxon>
        <taxon>Fabaceae</taxon>
        <taxon>Papilionoideae</taxon>
        <taxon>50 kb inversion clade</taxon>
        <taxon>NPAAA clade</taxon>
        <taxon>indigoferoid/millettioid clade</taxon>
        <taxon>Phaseoleae</taxon>
        <taxon>Cajanus</taxon>
    </lineage>
</organism>
<feature type="domain" description="O-methyltransferase C-terminal" evidence="5">
    <location>
        <begin position="144"/>
        <end position="336"/>
    </location>
</feature>
<accession>A0A151RL23</accession>
<dbReference type="Pfam" id="PF08100">
    <property type="entry name" value="Dimerisation"/>
    <property type="match status" value="1"/>
</dbReference>
<dbReference type="GO" id="GO:0030755">
    <property type="term" value="F:quercetin 3-O-methyltransferase activity"/>
    <property type="evidence" value="ECO:0007669"/>
    <property type="project" value="UniProtKB-EC"/>
</dbReference>
<dbReference type="GO" id="GO:0046983">
    <property type="term" value="F:protein dimerization activity"/>
    <property type="evidence" value="ECO:0007669"/>
    <property type="project" value="InterPro"/>
</dbReference>
<evidence type="ECO:0000313" key="7">
    <source>
        <dbReference type="EMBL" id="KYP43261.1"/>
    </source>
</evidence>
<dbReference type="SUPFAM" id="SSF53335">
    <property type="entry name" value="S-adenosyl-L-methionine-dependent methyltransferases"/>
    <property type="match status" value="1"/>
</dbReference>
<dbReference type="Pfam" id="PF00891">
    <property type="entry name" value="Methyltransf_2"/>
    <property type="match status" value="1"/>
</dbReference>
<dbReference type="PANTHER" id="PTHR11746">
    <property type="entry name" value="O-METHYLTRANSFERASE"/>
    <property type="match status" value="1"/>
</dbReference>